<comment type="caution">
    <text evidence="3">The sequence shown here is derived from an EMBL/GenBank/DDBJ whole genome shotgun (WGS) entry which is preliminary data.</text>
</comment>
<feature type="compositionally biased region" description="Basic and acidic residues" evidence="1">
    <location>
        <begin position="236"/>
        <end position="249"/>
    </location>
</feature>
<organism evidence="3 4">
    <name type="scientific">Hohenbuehelia grisea</name>
    <dbReference type="NCBI Taxonomy" id="104357"/>
    <lineage>
        <taxon>Eukaryota</taxon>
        <taxon>Fungi</taxon>
        <taxon>Dikarya</taxon>
        <taxon>Basidiomycota</taxon>
        <taxon>Agaricomycotina</taxon>
        <taxon>Agaricomycetes</taxon>
        <taxon>Agaricomycetidae</taxon>
        <taxon>Agaricales</taxon>
        <taxon>Pleurotineae</taxon>
        <taxon>Pleurotaceae</taxon>
        <taxon>Hohenbuehelia</taxon>
    </lineage>
</organism>
<gene>
    <name evidence="3" type="ORF">HGRIS_010350</name>
</gene>
<evidence type="ECO:0000256" key="1">
    <source>
        <dbReference type="SAM" id="MobiDB-lite"/>
    </source>
</evidence>
<evidence type="ECO:0000313" key="4">
    <source>
        <dbReference type="Proteomes" id="UP001556367"/>
    </source>
</evidence>
<feature type="compositionally biased region" description="Pro residues" evidence="1">
    <location>
        <begin position="12"/>
        <end position="27"/>
    </location>
</feature>
<dbReference type="SUPFAM" id="SSF143990">
    <property type="entry name" value="YbiA-like"/>
    <property type="match status" value="1"/>
</dbReference>
<evidence type="ECO:0000259" key="2">
    <source>
        <dbReference type="Pfam" id="PF08719"/>
    </source>
</evidence>
<dbReference type="EMBL" id="JASNQZ010000012">
    <property type="protein sequence ID" value="KAL0950390.1"/>
    <property type="molecule type" value="Genomic_DNA"/>
</dbReference>
<reference evidence="4" key="1">
    <citation type="submission" date="2024-06" db="EMBL/GenBank/DDBJ databases">
        <title>Multi-omics analyses provide insights into the biosynthesis of the anticancer antibiotic pleurotin in Hohenbuehelia grisea.</title>
        <authorList>
            <person name="Weaver J.A."/>
            <person name="Alberti F."/>
        </authorList>
    </citation>
    <scope>NUCLEOTIDE SEQUENCE [LARGE SCALE GENOMIC DNA]</scope>
    <source>
        <strain evidence="4">T-177</strain>
    </source>
</reference>
<accession>A0ABR3J425</accession>
<dbReference type="InterPro" id="IPR012816">
    <property type="entry name" value="NADAR"/>
</dbReference>
<feature type="region of interest" description="Disordered" evidence="1">
    <location>
        <begin position="1"/>
        <end position="65"/>
    </location>
</feature>
<dbReference type="Gene3D" id="1.10.357.40">
    <property type="entry name" value="YbiA-like"/>
    <property type="match status" value="1"/>
</dbReference>
<feature type="region of interest" description="Disordered" evidence="1">
    <location>
        <begin position="321"/>
        <end position="392"/>
    </location>
</feature>
<dbReference type="CDD" id="cd15457">
    <property type="entry name" value="NADAR"/>
    <property type="match status" value="1"/>
</dbReference>
<feature type="domain" description="NADAR" evidence="2">
    <location>
        <begin position="447"/>
        <end position="601"/>
    </location>
</feature>
<protein>
    <recommendedName>
        <fullName evidence="2">NADAR domain-containing protein</fullName>
    </recommendedName>
</protein>
<evidence type="ECO:0000313" key="3">
    <source>
        <dbReference type="EMBL" id="KAL0950390.1"/>
    </source>
</evidence>
<dbReference type="Pfam" id="PF08719">
    <property type="entry name" value="NADAR"/>
    <property type="match status" value="1"/>
</dbReference>
<keyword evidence="4" id="KW-1185">Reference proteome</keyword>
<dbReference type="InterPro" id="IPR037238">
    <property type="entry name" value="YbiA-like_sf"/>
</dbReference>
<name>A0ABR3J425_9AGAR</name>
<feature type="compositionally biased region" description="Pro residues" evidence="1">
    <location>
        <begin position="141"/>
        <end position="157"/>
    </location>
</feature>
<dbReference type="Proteomes" id="UP001556367">
    <property type="component" value="Unassembled WGS sequence"/>
</dbReference>
<feature type="region of interest" description="Disordered" evidence="1">
    <location>
        <begin position="109"/>
        <end position="299"/>
    </location>
</feature>
<sequence length="607" mass="64720">MGVTTSKKQNPYPFPVPQYAPPPPPQFYPNNPYAQWGMQPFPTDSGRESRKSKKRKGPKSDEMAAAMGMGWGQGYAPFPNPAMYPPFAGAQPMMPGYAGSQAGMAQMYPQGAGFQRPPSPNRRDPASHVRQMPPQSSNAPVIPPTMNPPQQPQPVIPDIPTRVPSQGNPPPPLMFTPNDAPLTSFPNGPDNQRRTHTPHPRSVAAADGSAVGNNNSQPVIPPPPILNSAPAGAGDTLHRSHTQDGHSREPNPNPALTQLLGPQSPVAPGVFGPPPTDRPSAPIRNPLPPPPRDLYETTPYKGLLDLPHTTALLSAAYGSTIRGAVPTGNSTAVVPPDLSRGHHRSNTTTTSTHGSHADRKKKGKGFGLFRSLTGSGHRRHESAPEPENIPGPSVNVAPFIPVFLPSAASTERGPAGVPASSSSVHAAAAPAAPPLAQGHVAMLDESQPPVRFSQSSPLAGFLNHSNHRVLHQNRTYPSATHLFEAMKYLGGEGVHGPAKQEAAERIRGCKNVAEVYPLSAEFQSKGLVRPDWGVIFNTCMDEVLYLKFKQHPDLRTALMGTGMAPIIYEDAADEYWGEGPHGVNGANELGKALVRVRARLRAEGYGM</sequence>
<proteinExistence type="predicted"/>